<reference evidence="6" key="2">
    <citation type="submission" date="2023-05" db="EMBL/GenBank/DDBJ databases">
        <authorList>
            <consortium name="Lawrence Berkeley National Laboratory"/>
            <person name="Steindorff A."/>
            <person name="Hensen N."/>
            <person name="Bonometti L."/>
            <person name="Westerberg I."/>
            <person name="Brannstrom I.O."/>
            <person name="Guillou S."/>
            <person name="Cros-Aarteil S."/>
            <person name="Calhoun S."/>
            <person name="Haridas S."/>
            <person name="Kuo A."/>
            <person name="Mondo S."/>
            <person name="Pangilinan J."/>
            <person name="Riley R."/>
            <person name="Labutti K."/>
            <person name="Andreopoulos B."/>
            <person name="Lipzen A."/>
            <person name="Chen C."/>
            <person name="Yanf M."/>
            <person name="Daum C."/>
            <person name="Ng V."/>
            <person name="Clum A."/>
            <person name="Ohm R."/>
            <person name="Martin F."/>
            <person name="Silar P."/>
            <person name="Natvig D."/>
            <person name="Lalanne C."/>
            <person name="Gautier V."/>
            <person name="Ament-Velasquez S.L."/>
            <person name="Kruys A."/>
            <person name="Hutchinson M.I."/>
            <person name="Powell A.J."/>
            <person name="Barry K."/>
            <person name="Miller A.N."/>
            <person name="Grigoriev I.V."/>
            <person name="Debuchy R."/>
            <person name="Gladieux P."/>
            <person name="Thoren M.H."/>
            <person name="Johannesson H."/>
        </authorList>
    </citation>
    <scope>NUCLEOTIDE SEQUENCE</scope>
    <source>
        <strain evidence="6">CBS 315.58</strain>
    </source>
</reference>
<evidence type="ECO:0000256" key="2">
    <source>
        <dbReference type="ARBA" id="ARBA00022771"/>
    </source>
</evidence>
<evidence type="ECO:0000259" key="5">
    <source>
        <dbReference type="PROSITE" id="PS50865"/>
    </source>
</evidence>
<reference evidence="6" key="1">
    <citation type="journal article" date="2023" name="Mol. Phylogenet. Evol.">
        <title>Genome-scale phylogeny and comparative genomics of the fungal order Sordariales.</title>
        <authorList>
            <person name="Hensen N."/>
            <person name="Bonometti L."/>
            <person name="Westerberg I."/>
            <person name="Brannstrom I.O."/>
            <person name="Guillou S."/>
            <person name="Cros-Aarteil S."/>
            <person name="Calhoun S."/>
            <person name="Haridas S."/>
            <person name="Kuo A."/>
            <person name="Mondo S."/>
            <person name="Pangilinan J."/>
            <person name="Riley R."/>
            <person name="LaButti K."/>
            <person name="Andreopoulos B."/>
            <person name="Lipzen A."/>
            <person name="Chen C."/>
            <person name="Yan M."/>
            <person name="Daum C."/>
            <person name="Ng V."/>
            <person name="Clum A."/>
            <person name="Steindorff A."/>
            <person name="Ohm R.A."/>
            <person name="Martin F."/>
            <person name="Silar P."/>
            <person name="Natvig D.O."/>
            <person name="Lalanne C."/>
            <person name="Gautier V."/>
            <person name="Ament-Velasquez S.L."/>
            <person name="Kruys A."/>
            <person name="Hutchinson M.I."/>
            <person name="Powell A.J."/>
            <person name="Barry K."/>
            <person name="Miller A.N."/>
            <person name="Grigoriev I.V."/>
            <person name="Debuchy R."/>
            <person name="Gladieux P."/>
            <person name="Hiltunen Thoren M."/>
            <person name="Johannesson H."/>
        </authorList>
    </citation>
    <scope>NUCLEOTIDE SEQUENCE</scope>
    <source>
        <strain evidence="6">CBS 315.58</strain>
    </source>
</reference>
<keyword evidence="2 4" id="KW-0863">Zinc-finger</keyword>
<evidence type="ECO:0000256" key="3">
    <source>
        <dbReference type="ARBA" id="ARBA00022833"/>
    </source>
</evidence>
<sequence length="197" mass="22394">MSNKAKALRFSLWVTCSRKEDSLPNELPDPDSSRESQITATDHSLLPEALLGNSCAACGKEGATMRCTRYIIRNGENNSYETFRTVYCNRQCQVGHWPKHKAECAQISHLNRIVKLYDDVHEHCIDLTTDYGNLQVRFRPKNINTTVCHMAPSRVEFSGQAGHDVMLLTLSSGRRIVFDPTRAQFGWKEALSPWESY</sequence>
<dbReference type="EMBL" id="MU863898">
    <property type="protein sequence ID" value="KAK4202385.1"/>
    <property type="molecule type" value="Genomic_DNA"/>
</dbReference>
<gene>
    <name evidence="6" type="ORF">QBC40DRAFT_196453</name>
</gene>
<feature type="non-terminal residue" evidence="6">
    <location>
        <position position="197"/>
    </location>
</feature>
<evidence type="ECO:0000313" key="7">
    <source>
        <dbReference type="Proteomes" id="UP001303160"/>
    </source>
</evidence>
<proteinExistence type="predicted"/>
<comment type="caution">
    <text evidence="6">The sequence shown here is derived from an EMBL/GenBank/DDBJ whole genome shotgun (WGS) entry which is preliminary data.</text>
</comment>
<evidence type="ECO:0000256" key="4">
    <source>
        <dbReference type="PROSITE-ProRule" id="PRU00134"/>
    </source>
</evidence>
<dbReference type="Proteomes" id="UP001303160">
    <property type="component" value="Unassembled WGS sequence"/>
</dbReference>
<dbReference type="AlphaFoldDB" id="A0AAN6XND1"/>
<dbReference type="GO" id="GO:0008270">
    <property type="term" value="F:zinc ion binding"/>
    <property type="evidence" value="ECO:0007669"/>
    <property type="project" value="UniProtKB-KW"/>
</dbReference>
<dbReference type="Pfam" id="PF01753">
    <property type="entry name" value="zf-MYND"/>
    <property type="match status" value="1"/>
</dbReference>
<name>A0AAN6XND1_9PEZI</name>
<feature type="domain" description="MYND-type" evidence="5">
    <location>
        <begin position="55"/>
        <end position="104"/>
    </location>
</feature>
<keyword evidence="7" id="KW-1185">Reference proteome</keyword>
<protein>
    <recommendedName>
        <fullName evidence="5">MYND-type domain-containing protein</fullName>
    </recommendedName>
</protein>
<accession>A0AAN6XND1</accession>
<dbReference type="SUPFAM" id="SSF144232">
    <property type="entry name" value="HIT/MYND zinc finger-like"/>
    <property type="match status" value="1"/>
</dbReference>
<keyword evidence="1" id="KW-0479">Metal-binding</keyword>
<keyword evidence="3" id="KW-0862">Zinc</keyword>
<evidence type="ECO:0000313" key="6">
    <source>
        <dbReference type="EMBL" id="KAK4202385.1"/>
    </source>
</evidence>
<dbReference type="Gene3D" id="6.10.140.2220">
    <property type="match status" value="1"/>
</dbReference>
<evidence type="ECO:0000256" key="1">
    <source>
        <dbReference type="ARBA" id="ARBA00022723"/>
    </source>
</evidence>
<organism evidence="6 7">
    <name type="scientific">Triangularia verruculosa</name>
    <dbReference type="NCBI Taxonomy" id="2587418"/>
    <lineage>
        <taxon>Eukaryota</taxon>
        <taxon>Fungi</taxon>
        <taxon>Dikarya</taxon>
        <taxon>Ascomycota</taxon>
        <taxon>Pezizomycotina</taxon>
        <taxon>Sordariomycetes</taxon>
        <taxon>Sordariomycetidae</taxon>
        <taxon>Sordariales</taxon>
        <taxon>Podosporaceae</taxon>
        <taxon>Triangularia</taxon>
    </lineage>
</organism>
<dbReference type="InterPro" id="IPR002893">
    <property type="entry name" value="Znf_MYND"/>
</dbReference>
<dbReference type="PROSITE" id="PS50865">
    <property type="entry name" value="ZF_MYND_2"/>
    <property type="match status" value="1"/>
</dbReference>